<evidence type="ECO:0000259" key="4">
    <source>
        <dbReference type="PROSITE" id="PS50927"/>
    </source>
</evidence>
<dbReference type="PROSITE" id="PS50927">
    <property type="entry name" value="BULB_LECTIN"/>
    <property type="match status" value="1"/>
</dbReference>
<dbReference type="Proteomes" id="UP001642260">
    <property type="component" value="Unassembled WGS sequence"/>
</dbReference>
<comment type="caution">
    <text evidence="5">The sequence shown here is derived from an EMBL/GenBank/DDBJ whole genome shotgun (WGS) entry which is preliminary data.</text>
</comment>
<dbReference type="SUPFAM" id="SSF51110">
    <property type="entry name" value="alpha-D-mannose-specific plant lectins"/>
    <property type="match status" value="1"/>
</dbReference>
<keyword evidence="2" id="KW-1015">Disulfide bond</keyword>
<name>A0ABC8LIG7_ERUVS</name>
<dbReference type="PANTHER" id="PTHR32444:SF235">
    <property type="entry name" value="OS01G0783900 PROTEIN"/>
    <property type="match status" value="1"/>
</dbReference>
<accession>A0ABC8LIG7</accession>
<dbReference type="InterPro" id="IPR036426">
    <property type="entry name" value="Bulb-type_lectin_dom_sf"/>
</dbReference>
<evidence type="ECO:0000313" key="5">
    <source>
        <dbReference type="EMBL" id="CAH8383234.1"/>
    </source>
</evidence>
<evidence type="ECO:0000256" key="3">
    <source>
        <dbReference type="ARBA" id="ARBA00023180"/>
    </source>
</evidence>
<evidence type="ECO:0000256" key="1">
    <source>
        <dbReference type="ARBA" id="ARBA00022729"/>
    </source>
</evidence>
<dbReference type="AlphaFoldDB" id="A0ABC8LIG7"/>
<dbReference type="SMART" id="SM00108">
    <property type="entry name" value="B_lectin"/>
    <property type="match status" value="1"/>
</dbReference>
<evidence type="ECO:0000313" key="6">
    <source>
        <dbReference type="Proteomes" id="UP001642260"/>
    </source>
</evidence>
<sequence length="161" mass="18440">MSFWRKKLASLVLIGEIDPAKYCYKIKVKRIDASIDERSLSNFKSKITPRVYVWVANRENPVTSLTANLTISSNGTLILLDEKQKILWSSGQEVLTSNKCRAEHLNSVNLVVVDNVTGTYLWQSFEHLTDTMLLRRNHGVRTERPHFSHQPPFSLAISTRL</sequence>
<reference evidence="5 6" key="1">
    <citation type="submission" date="2022-03" db="EMBL/GenBank/DDBJ databases">
        <authorList>
            <person name="Macdonald S."/>
            <person name="Ahmed S."/>
            <person name="Newling K."/>
        </authorList>
    </citation>
    <scope>NUCLEOTIDE SEQUENCE [LARGE SCALE GENOMIC DNA]</scope>
</reference>
<keyword evidence="6" id="KW-1185">Reference proteome</keyword>
<feature type="domain" description="Bulb-type lectin" evidence="4">
    <location>
        <begin position="1"/>
        <end position="125"/>
    </location>
</feature>
<dbReference type="Gene3D" id="2.90.10.10">
    <property type="entry name" value="Bulb-type lectin domain"/>
    <property type="match status" value="1"/>
</dbReference>
<proteinExistence type="predicted"/>
<keyword evidence="3" id="KW-0325">Glycoprotein</keyword>
<organism evidence="5 6">
    <name type="scientific">Eruca vesicaria subsp. sativa</name>
    <name type="common">Garden rocket</name>
    <name type="synonym">Eruca sativa</name>
    <dbReference type="NCBI Taxonomy" id="29727"/>
    <lineage>
        <taxon>Eukaryota</taxon>
        <taxon>Viridiplantae</taxon>
        <taxon>Streptophyta</taxon>
        <taxon>Embryophyta</taxon>
        <taxon>Tracheophyta</taxon>
        <taxon>Spermatophyta</taxon>
        <taxon>Magnoliopsida</taxon>
        <taxon>eudicotyledons</taxon>
        <taxon>Gunneridae</taxon>
        <taxon>Pentapetalae</taxon>
        <taxon>rosids</taxon>
        <taxon>malvids</taxon>
        <taxon>Brassicales</taxon>
        <taxon>Brassicaceae</taxon>
        <taxon>Brassiceae</taxon>
        <taxon>Eruca</taxon>
    </lineage>
</organism>
<dbReference type="EMBL" id="CAKOAT010580709">
    <property type="protein sequence ID" value="CAH8383234.1"/>
    <property type="molecule type" value="Genomic_DNA"/>
</dbReference>
<dbReference type="Pfam" id="PF01453">
    <property type="entry name" value="B_lectin"/>
    <property type="match status" value="1"/>
</dbReference>
<keyword evidence="1" id="KW-0732">Signal</keyword>
<gene>
    <name evidence="5" type="ORF">ERUC_LOCUS35717</name>
</gene>
<protein>
    <recommendedName>
        <fullName evidence="4">Bulb-type lectin domain-containing protein</fullName>
    </recommendedName>
</protein>
<dbReference type="InterPro" id="IPR001480">
    <property type="entry name" value="Bulb-type_lectin_dom"/>
</dbReference>
<dbReference type="PANTHER" id="PTHR32444">
    <property type="entry name" value="BULB-TYPE LECTIN DOMAIN-CONTAINING PROTEIN"/>
    <property type="match status" value="1"/>
</dbReference>
<evidence type="ECO:0000256" key="2">
    <source>
        <dbReference type="ARBA" id="ARBA00023157"/>
    </source>
</evidence>